<dbReference type="Proteomes" id="UP000589716">
    <property type="component" value="Unassembled WGS sequence"/>
</dbReference>
<proteinExistence type="predicted"/>
<evidence type="ECO:0000256" key="1">
    <source>
        <dbReference type="SAM" id="MobiDB-lite"/>
    </source>
</evidence>
<feature type="region of interest" description="Disordered" evidence="1">
    <location>
        <begin position="1"/>
        <end position="23"/>
    </location>
</feature>
<comment type="caution">
    <text evidence="2">The sequence shown here is derived from an EMBL/GenBank/DDBJ whole genome shotgun (WGS) entry which is preliminary data.</text>
</comment>
<protein>
    <submittedName>
        <fullName evidence="2">Uncharacterized protein</fullName>
    </submittedName>
</protein>
<name>A0A853ILV5_9BURK</name>
<reference evidence="2 3" key="1">
    <citation type="submission" date="2020-07" db="EMBL/GenBank/DDBJ databases">
        <authorList>
            <person name="Maaloum M."/>
        </authorList>
    </citation>
    <scope>NUCLEOTIDE SEQUENCE [LARGE SCALE GENOMIC DNA]</scope>
    <source>
        <strain evidence="2 3">GCS-AN-3</strain>
    </source>
</reference>
<dbReference type="RefSeq" id="WP_180549867.1">
    <property type="nucleotide sequence ID" value="NZ_JACCKX010000001.1"/>
</dbReference>
<evidence type="ECO:0000313" key="3">
    <source>
        <dbReference type="Proteomes" id="UP000589716"/>
    </source>
</evidence>
<evidence type="ECO:0000313" key="2">
    <source>
        <dbReference type="EMBL" id="NZA01386.1"/>
    </source>
</evidence>
<feature type="compositionally biased region" description="Pro residues" evidence="1">
    <location>
        <begin position="7"/>
        <end position="18"/>
    </location>
</feature>
<dbReference type="AlphaFoldDB" id="A0A853ILV5"/>
<sequence>MAAPSVSVPPPAPAPSAPPAQSVQISDGALTLDEFEAVLVSSPHPSSHPILRDVAQRLRAGQPFEVMVTMLNGAILHPAEGWVASNTPASVFGMVLKSRVLSTQLQIIPQRPHVDLRQRAERRGMTIHPVEAMLYVLATAAECRVPEQ</sequence>
<gene>
    <name evidence="2" type="ORF">H0I39_05715</name>
</gene>
<organism evidence="2 3">
    <name type="scientific">Ottowia beijingensis</name>
    <dbReference type="NCBI Taxonomy" id="1207057"/>
    <lineage>
        <taxon>Bacteria</taxon>
        <taxon>Pseudomonadati</taxon>
        <taxon>Pseudomonadota</taxon>
        <taxon>Betaproteobacteria</taxon>
        <taxon>Burkholderiales</taxon>
        <taxon>Comamonadaceae</taxon>
        <taxon>Ottowia</taxon>
    </lineage>
</organism>
<dbReference type="EMBL" id="JACCKX010000001">
    <property type="protein sequence ID" value="NZA01386.1"/>
    <property type="molecule type" value="Genomic_DNA"/>
</dbReference>
<accession>A0A853ILV5</accession>
<keyword evidence="3" id="KW-1185">Reference proteome</keyword>